<comment type="similarity">
    <text evidence="1">Belongs to the ribonucleoside diphosphate reductase class-2 family.</text>
</comment>
<evidence type="ECO:0000256" key="2">
    <source>
        <dbReference type="ARBA" id="ARBA00012274"/>
    </source>
</evidence>
<proteinExistence type="inferred from homology"/>
<gene>
    <name evidence="7" type="ORF">E4K67_06915</name>
</gene>
<dbReference type="GO" id="GO:0071897">
    <property type="term" value="P:DNA biosynthetic process"/>
    <property type="evidence" value="ECO:0007669"/>
    <property type="project" value="UniProtKB-KW"/>
</dbReference>
<evidence type="ECO:0000256" key="4">
    <source>
        <dbReference type="ARBA" id="ARBA00022741"/>
    </source>
</evidence>
<dbReference type="InterPro" id="IPR024434">
    <property type="entry name" value="TSCPD_dom"/>
</dbReference>
<dbReference type="Proteomes" id="UP000298460">
    <property type="component" value="Unassembled WGS sequence"/>
</dbReference>
<dbReference type="GO" id="GO:0004748">
    <property type="term" value="F:ribonucleoside-diphosphate reductase activity, thioredoxin disulfide as acceptor"/>
    <property type="evidence" value="ECO:0007669"/>
    <property type="project" value="UniProtKB-EC"/>
</dbReference>
<name>A0A4Z0R9P9_9FIRM</name>
<dbReference type="InterPro" id="IPR023806">
    <property type="entry name" value="CHP03905"/>
</dbReference>
<evidence type="ECO:0000313" key="8">
    <source>
        <dbReference type="Proteomes" id="UP000298460"/>
    </source>
</evidence>
<keyword evidence="4" id="KW-0547">Nucleotide-binding</keyword>
<sequence>MSSIIKFIPDGVCSKEISFYICDGKLKNVEFVKGCTGNAQGISKLVEGMDALDVAKRLKGIKCQNGTSCPDQLAAAIEKTLKE</sequence>
<dbReference type="OrthoDB" id="9801525at2"/>
<organism evidence="7 8">
    <name type="scientific">Desulfosporosinus fructosivorans</name>
    <dbReference type="NCBI Taxonomy" id="2018669"/>
    <lineage>
        <taxon>Bacteria</taxon>
        <taxon>Bacillati</taxon>
        <taxon>Bacillota</taxon>
        <taxon>Clostridia</taxon>
        <taxon>Eubacteriales</taxon>
        <taxon>Desulfitobacteriaceae</taxon>
        <taxon>Desulfosporosinus</taxon>
    </lineage>
</organism>
<dbReference type="EC" id="1.17.4.1" evidence="2"/>
<evidence type="ECO:0000313" key="7">
    <source>
        <dbReference type="EMBL" id="TGE39184.1"/>
    </source>
</evidence>
<feature type="domain" description="TSCPD" evidence="6">
    <location>
        <begin position="6"/>
        <end position="80"/>
    </location>
</feature>
<keyword evidence="3" id="KW-0237">DNA synthesis</keyword>
<dbReference type="NCBIfam" id="TIGR03905">
    <property type="entry name" value="TIGR03905_4_Cys"/>
    <property type="match status" value="1"/>
</dbReference>
<dbReference type="GO" id="GO:0000166">
    <property type="term" value="F:nucleotide binding"/>
    <property type="evidence" value="ECO:0007669"/>
    <property type="project" value="UniProtKB-KW"/>
</dbReference>
<evidence type="ECO:0000256" key="1">
    <source>
        <dbReference type="ARBA" id="ARBA00007405"/>
    </source>
</evidence>
<dbReference type="EMBL" id="SPQQ01000002">
    <property type="protein sequence ID" value="TGE39184.1"/>
    <property type="molecule type" value="Genomic_DNA"/>
</dbReference>
<comment type="caution">
    <text evidence="7">The sequence shown here is derived from an EMBL/GenBank/DDBJ whole genome shotgun (WGS) entry which is preliminary data.</text>
</comment>
<reference evidence="7 8" key="1">
    <citation type="submission" date="2019-03" db="EMBL/GenBank/DDBJ databases">
        <title>Draft Genome Sequence of Desulfosporosinus fructosivorans Strain 63.6F, Isolated from Marine Sediment in the Baltic Sea.</title>
        <authorList>
            <person name="Hausmann B."/>
            <person name="Vandieken V."/>
            <person name="Pjevac P."/>
            <person name="Schreck K."/>
            <person name="Herbold C.W."/>
            <person name="Loy A."/>
        </authorList>
    </citation>
    <scope>NUCLEOTIDE SEQUENCE [LARGE SCALE GENOMIC DNA]</scope>
    <source>
        <strain evidence="7 8">63.6F</strain>
    </source>
</reference>
<evidence type="ECO:0000256" key="5">
    <source>
        <dbReference type="ARBA" id="ARBA00047754"/>
    </source>
</evidence>
<dbReference type="RefSeq" id="WP_135545678.1">
    <property type="nucleotide sequence ID" value="NZ_SPQQ01000002.1"/>
</dbReference>
<dbReference type="Pfam" id="PF12637">
    <property type="entry name" value="TSCPD"/>
    <property type="match status" value="1"/>
</dbReference>
<dbReference type="AlphaFoldDB" id="A0A4Z0R9P9"/>
<keyword evidence="8" id="KW-1185">Reference proteome</keyword>
<protein>
    <recommendedName>
        <fullName evidence="2">ribonucleoside-diphosphate reductase</fullName>
        <ecNumber evidence="2">1.17.4.1</ecNumber>
    </recommendedName>
</protein>
<accession>A0A4Z0R9P9</accession>
<comment type="catalytic activity">
    <reaction evidence="5">
        <text>a 2'-deoxyribonucleoside 5'-diphosphate + [thioredoxin]-disulfide + H2O = a ribonucleoside 5'-diphosphate + [thioredoxin]-dithiol</text>
        <dbReference type="Rhea" id="RHEA:23252"/>
        <dbReference type="Rhea" id="RHEA-COMP:10698"/>
        <dbReference type="Rhea" id="RHEA-COMP:10700"/>
        <dbReference type="ChEBI" id="CHEBI:15377"/>
        <dbReference type="ChEBI" id="CHEBI:29950"/>
        <dbReference type="ChEBI" id="CHEBI:50058"/>
        <dbReference type="ChEBI" id="CHEBI:57930"/>
        <dbReference type="ChEBI" id="CHEBI:73316"/>
        <dbReference type="EC" id="1.17.4.1"/>
    </reaction>
</comment>
<evidence type="ECO:0000256" key="3">
    <source>
        <dbReference type="ARBA" id="ARBA00022634"/>
    </source>
</evidence>
<evidence type="ECO:0000259" key="6">
    <source>
        <dbReference type="Pfam" id="PF12637"/>
    </source>
</evidence>